<feature type="transmembrane region" description="Helical" evidence="6">
    <location>
        <begin position="356"/>
        <end position="374"/>
    </location>
</feature>
<feature type="domain" description="Integral membrane bound transporter" evidence="7">
    <location>
        <begin position="246"/>
        <end position="369"/>
    </location>
</feature>
<dbReference type="STRING" id="398527.Bphyt_4142"/>
<dbReference type="AlphaFoldDB" id="B2TEK4"/>
<protein>
    <recommendedName>
        <fullName evidence="7">Integral membrane bound transporter domain-containing protein</fullName>
    </recommendedName>
</protein>
<feature type="region of interest" description="Disordered" evidence="5">
    <location>
        <begin position="1"/>
        <end position="29"/>
    </location>
</feature>
<dbReference type="GO" id="GO:0016020">
    <property type="term" value="C:membrane"/>
    <property type="evidence" value="ECO:0007669"/>
    <property type="project" value="UniProtKB-SubCell"/>
</dbReference>
<feature type="transmembrane region" description="Helical" evidence="6">
    <location>
        <begin position="283"/>
        <end position="300"/>
    </location>
</feature>
<organism evidence="8 9">
    <name type="scientific">Paraburkholderia phytofirmans (strain DSM 17436 / LMG 22146 / PsJN)</name>
    <name type="common">Burkholderia phytofirmans</name>
    <dbReference type="NCBI Taxonomy" id="398527"/>
    <lineage>
        <taxon>Bacteria</taxon>
        <taxon>Pseudomonadati</taxon>
        <taxon>Pseudomonadota</taxon>
        <taxon>Betaproteobacteria</taxon>
        <taxon>Burkholderiales</taxon>
        <taxon>Burkholderiaceae</taxon>
        <taxon>Paraburkholderia</taxon>
    </lineage>
</organism>
<feature type="compositionally biased region" description="Basic and acidic residues" evidence="5">
    <location>
        <begin position="1"/>
        <end position="13"/>
    </location>
</feature>
<keyword evidence="2 6" id="KW-0812">Transmembrane</keyword>
<dbReference type="KEGG" id="bpy:Bphyt_4142"/>
<comment type="subcellular location">
    <subcellularLocation>
        <location evidence="1">Membrane</location>
        <topology evidence="1">Multi-pass membrane protein</topology>
    </subcellularLocation>
</comment>
<dbReference type="eggNOG" id="COG1289">
    <property type="taxonomic scope" value="Bacteria"/>
</dbReference>
<dbReference type="Pfam" id="PF13515">
    <property type="entry name" value="FUSC_2"/>
    <property type="match status" value="1"/>
</dbReference>
<evidence type="ECO:0000256" key="4">
    <source>
        <dbReference type="ARBA" id="ARBA00023136"/>
    </source>
</evidence>
<dbReference type="RefSeq" id="WP_012426041.1">
    <property type="nucleotide sequence ID" value="NC_010676.1"/>
</dbReference>
<feature type="transmembrane region" description="Helical" evidence="6">
    <location>
        <begin position="187"/>
        <end position="206"/>
    </location>
</feature>
<accession>B2TEK4</accession>
<keyword evidence="3 6" id="KW-1133">Transmembrane helix</keyword>
<feature type="transmembrane region" description="Helical" evidence="6">
    <location>
        <begin position="306"/>
        <end position="322"/>
    </location>
</feature>
<sequence>MIPEDDRKIDADAQNRAASDGIRGEAAGEGGRGVIRSAATWLEQLDPGTHRRIKGLRLVTAYGIAAALGTLQDVTHGLPGATLVGSLAGNFALWASVSEARVSRPESSRDLAFLCAAAVLGAAMFIAFAPILQTLGAAGPELTLVTGAFLVGYLKRFGILGAGMGSQIFIGQLLAYNIHLTPVDMPAVLVAGLIAMLASIVPRLLSGPAERPALTVLSPVDMPDRWKLSAELIMGLQAASGALVVVVLNETIGLKESAWAITASTYVVAGSASGTAERVRRRIIGTLVGVPLGLACLPLVEHVPLLAWAAVAAAMIIYAMALPERYDIACGAFAVTLIVTLAIGGVHSISFLGARAWETLLGGVVGLLAAKFIFPLRV</sequence>
<dbReference type="InterPro" id="IPR049453">
    <property type="entry name" value="Memb_transporter_dom"/>
</dbReference>
<proteinExistence type="predicted"/>
<evidence type="ECO:0000256" key="6">
    <source>
        <dbReference type="SAM" id="Phobius"/>
    </source>
</evidence>
<evidence type="ECO:0000256" key="2">
    <source>
        <dbReference type="ARBA" id="ARBA00022692"/>
    </source>
</evidence>
<reference evidence="8 9" key="1">
    <citation type="journal article" date="2011" name="J. Bacteriol.">
        <title>Complete genome sequence of the plant growth-promoting endophyte Burkholderia phytofirmans strain PsJN.</title>
        <authorList>
            <person name="Weilharter A."/>
            <person name="Mitter B."/>
            <person name="Shin M.V."/>
            <person name="Chain P.S."/>
            <person name="Nowak J."/>
            <person name="Sessitsch A."/>
        </authorList>
    </citation>
    <scope>NUCLEOTIDE SEQUENCE [LARGE SCALE GENOMIC DNA]</scope>
    <source>
        <strain evidence="9">DSM 17436 / LMG 22146 / PsJN</strain>
    </source>
</reference>
<evidence type="ECO:0000313" key="8">
    <source>
        <dbReference type="EMBL" id="ACD18525.1"/>
    </source>
</evidence>
<feature type="transmembrane region" description="Helical" evidence="6">
    <location>
        <begin position="329"/>
        <end position="350"/>
    </location>
</feature>
<gene>
    <name evidence="8" type="ordered locus">Bphyt_4142</name>
</gene>
<evidence type="ECO:0000256" key="1">
    <source>
        <dbReference type="ARBA" id="ARBA00004141"/>
    </source>
</evidence>
<dbReference type="OrthoDB" id="8635841at2"/>
<dbReference type="HOGENOM" id="CLU_739038_0_0_4"/>
<dbReference type="EMBL" id="CP001053">
    <property type="protein sequence ID" value="ACD18525.1"/>
    <property type="molecule type" value="Genomic_DNA"/>
</dbReference>
<evidence type="ECO:0000313" key="9">
    <source>
        <dbReference type="Proteomes" id="UP000001739"/>
    </source>
</evidence>
<evidence type="ECO:0000256" key="3">
    <source>
        <dbReference type="ARBA" id="ARBA00022989"/>
    </source>
</evidence>
<feature type="transmembrane region" description="Helical" evidence="6">
    <location>
        <begin position="226"/>
        <end position="248"/>
    </location>
</feature>
<evidence type="ECO:0000256" key="5">
    <source>
        <dbReference type="SAM" id="MobiDB-lite"/>
    </source>
</evidence>
<name>B2TEK4_PARPJ</name>
<keyword evidence="4 6" id="KW-0472">Membrane</keyword>
<evidence type="ECO:0000259" key="7">
    <source>
        <dbReference type="Pfam" id="PF13515"/>
    </source>
</evidence>
<feature type="transmembrane region" description="Helical" evidence="6">
    <location>
        <begin position="111"/>
        <end position="133"/>
    </location>
</feature>
<feature type="transmembrane region" description="Helical" evidence="6">
    <location>
        <begin position="153"/>
        <end position="175"/>
    </location>
</feature>
<dbReference type="Proteomes" id="UP000001739">
    <property type="component" value="Chromosome 2"/>
</dbReference>